<name>A0A0S7WWF6_UNCT6</name>
<dbReference type="PANTHER" id="PTHR46383">
    <property type="entry name" value="ASPARTATE AMINOTRANSFERASE"/>
    <property type="match status" value="1"/>
</dbReference>
<gene>
    <name evidence="8" type="ORF">AMJ39_00290</name>
</gene>
<dbReference type="STRING" id="1703770.AMJ39_00290"/>
<evidence type="ECO:0000256" key="6">
    <source>
        <dbReference type="RuleBase" id="RU000481"/>
    </source>
</evidence>
<dbReference type="Gene3D" id="3.40.640.10">
    <property type="entry name" value="Type I PLP-dependent aspartate aminotransferase-like (Major domain)"/>
    <property type="match status" value="1"/>
</dbReference>
<dbReference type="EC" id="2.6.1.-" evidence="6"/>
<comment type="cofactor">
    <cofactor evidence="1 6">
        <name>pyridoxal 5'-phosphate</name>
        <dbReference type="ChEBI" id="CHEBI:597326"/>
    </cofactor>
</comment>
<keyword evidence="3 6" id="KW-0032">Aminotransferase</keyword>
<dbReference type="GO" id="GO:0008483">
    <property type="term" value="F:transaminase activity"/>
    <property type="evidence" value="ECO:0007669"/>
    <property type="project" value="UniProtKB-KW"/>
</dbReference>
<dbReference type="AlphaFoldDB" id="A0A0S7WWF6"/>
<proteinExistence type="inferred from homology"/>
<comment type="similarity">
    <text evidence="2 6">Belongs to the class-I pyridoxal-phosphate-dependent aminotransferase family.</text>
</comment>
<reference evidence="8 9" key="1">
    <citation type="journal article" date="2015" name="Microbiome">
        <title>Genomic resolution of linkages in carbon, nitrogen, and sulfur cycling among widespread estuary sediment bacteria.</title>
        <authorList>
            <person name="Baker B.J."/>
            <person name="Lazar C.S."/>
            <person name="Teske A.P."/>
            <person name="Dick G.J."/>
        </authorList>
    </citation>
    <scope>NUCLEOTIDE SEQUENCE [LARGE SCALE GENOMIC DNA]</scope>
    <source>
        <strain evidence="8">DG_24</strain>
    </source>
</reference>
<dbReference type="InterPro" id="IPR004838">
    <property type="entry name" value="NHTrfase_class1_PyrdxlP-BS"/>
</dbReference>
<dbReference type="GO" id="GO:0006520">
    <property type="term" value="P:amino acid metabolic process"/>
    <property type="evidence" value="ECO:0007669"/>
    <property type="project" value="InterPro"/>
</dbReference>
<dbReference type="InterPro" id="IPR050596">
    <property type="entry name" value="AspAT/PAT-like"/>
</dbReference>
<evidence type="ECO:0000313" key="8">
    <source>
        <dbReference type="EMBL" id="KPJ54512.1"/>
    </source>
</evidence>
<dbReference type="InterPro" id="IPR015424">
    <property type="entry name" value="PyrdxlP-dep_Trfase"/>
</dbReference>
<keyword evidence="4 6" id="KW-0808">Transferase</keyword>
<dbReference type="Gene3D" id="3.90.1150.10">
    <property type="entry name" value="Aspartate Aminotransferase, domain 1"/>
    <property type="match status" value="1"/>
</dbReference>
<dbReference type="PATRIC" id="fig|1703770.3.peg.61"/>
<dbReference type="InterPro" id="IPR015422">
    <property type="entry name" value="PyrdxlP-dep_Trfase_small"/>
</dbReference>
<dbReference type="EMBL" id="LIZS01000001">
    <property type="protein sequence ID" value="KPJ54512.1"/>
    <property type="molecule type" value="Genomic_DNA"/>
</dbReference>
<accession>A0A0S7WWF6</accession>
<dbReference type="PROSITE" id="PS00105">
    <property type="entry name" value="AA_TRANSFER_CLASS_1"/>
    <property type="match status" value="1"/>
</dbReference>
<evidence type="ECO:0000313" key="9">
    <source>
        <dbReference type="Proteomes" id="UP000052008"/>
    </source>
</evidence>
<dbReference type="CDD" id="cd00609">
    <property type="entry name" value="AAT_like"/>
    <property type="match status" value="1"/>
</dbReference>
<keyword evidence="5" id="KW-0663">Pyridoxal phosphate</keyword>
<evidence type="ECO:0000256" key="5">
    <source>
        <dbReference type="ARBA" id="ARBA00022898"/>
    </source>
</evidence>
<dbReference type="PANTHER" id="PTHR46383:SF1">
    <property type="entry name" value="ASPARTATE AMINOTRANSFERASE"/>
    <property type="match status" value="1"/>
</dbReference>
<evidence type="ECO:0000256" key="3">
    <source>
        <dbReference type="ARBA" id="ARBA00022576"/>
    </source>
</evidence>
<sequence>MPASPIRKLVPLANAAKRRGISIYHLNIGQPDILTPQEIVDAIKGYDDPVLRYGPADGISEFHDVLVEYFAGRGVNIRQEDLMITTGGSEAAIFAMLAVCDPGDEIVIPEPFYTNYAGFAVMSGINLVPVETRVEEGFHLPPPEEIESRVTSKTKAILICSPNNPTGTVYTREELERIARIAQASNLFVISDEVYREFVYDGKAHASMLHLEGMDEKTIIIDSISKRFSACGARIGYLLSRNREVMDTVLRFGQARLCPPTVEQRAAVAGYRAIDRFMSEMIAEWERRRDLIYEAVNKLPGAFCRKPEGAFYTVARLPVNDTEDFSRWLLEEFNVDGKTVMLAPAQGFYATKGKGKDEVRIAYVLQEEALADAMQILERAIEVYSGTVDVGERRASKG</sequence>
<dbReference type="GO" id="GO:0030170">
    <property type="term" value="F:pyridoxal phosphate binding"/>
    <property type="evidence" value="ECO:0007669"/>
    <property type="project" value="InterPro"/>
</dbReference>
<evidence type="ECO:0000256" key="1">
    <source>
        <dbReference type="ARBA" id="ARBA00001933"/>
    </source>
</evidence>
<dbReference type="InterPro" id="IPR004839">
    <property type="entry name" value="Aminotransferase_I/II_large"/>
</dbReference>
<dbReference type="InterPro" id="IPR015421">
    <property type="entry name" value="PyrdxlP-dep_Trfase_major"/>
</dbReference>
<evidence type="ECO:0000256" key="2">
    <source>
        <dbReference type="ARBA" id="ARBA00007441"/>
    </source>
</evidence>
<evidence type="ECO:0000259" key="7">
    <source>
        <dbReference type="Pfam" id="PF00155"/>
    </source>
</evidence>
<protein>
    <recommendedName>
        <fullName evidence="6">Aminotransferase</fullName>
        <ecNumber evidence="6">2.6.1.-</ecNumber>
    </recommendedName>
</protein>
<organism evidence="8 9">
    <name type="scientific">candidate division TA06 bacterium DG_24</name>
    <dbReference type="NCBI Taxonomy" id="1703770"/>
    <lineage>
        <taxon>Bacteria</taxon>
        <taxon>Bacteria division TA06</taxon>
    </lineage>
</organism>
<dbReference type="Pfam" id="PF00155">
    <property type="entry name" value="Aminotran_1_2"/>
    <property type="match status" value="1"/>
</dbReference>
<dbReference type="SUPFAM" id="SSF53383">
    <property type="entry name" value="PLP-dependent transferases"/>
    <property type="match status" value="1"/>
</dbReference>
<feature type="domain" description="Aminotransferase class I/classII large" evidence="7">
    <location>
        <begin position="25"/>
        <end position="335"/>
    </location>
</feature>
<dbReference type="NCBIfam" id="NF005744">
    <property type="entry name" value="PRK07568.1"/>
    <property type="match status" value="1"/>
</dbReference>
<comment type="caution">
    <text evidence="8">The sequence shown here is derived from an EMBL/GenBank/DDBJ whole genome shotgun (WGS) entry which is preliminary data.</text>
</comment>
<evidence type="ECO:0000256" key="4">
    <source>
        <dbReference type="ARBA" id="ARBA00022679"/>
    </source>
</evidence>
<dbReference type="Proteomes" id="UP000052008">
    <property type="component" value="Unassembled WGS sequence"/>
</dbReference>